<dbReference type="AlphaFoldDB" id="A0ABD0W601"/>
<evidence type="ECO:0000313" key="3">
    <source>
        <dbReference type="Proteomes" id="UP001552299"/>
    </source>
</evidence>
<evidence type="ECO:0000313" key="2">
    <source>
        <dbReference type="EMBL" id="KAL0928177.1"/>
    </source>
</evidence>
<dbReference type="Pfam" id="PF07059">
    <property type="entry name" value="EDR2_C"/>
    <property type="match status" value="1"/>
</dbReference>
<comment type="caution">
    <text evidence="2">The sequence shown here is derived from an EMBL/GenBank/DDBJ whole genome shotgun (WGS) entry which is preliminary data.</text>
</comment>
<dbReference type="PANTHER" id="PTHR12136">
    <property type="entry name" value="ENHANCED DISEASE RESISTANCE-RELATED"/>
    <property type="match status" value="1"/>
</dbReference>
<dbReference type="PANTHER" id="PTHR12136:SF101">
    <property type="entry name" value="ENHANCED DISEASE RESISTANCE-LIKE PROTEIN (DUF1336)"/>
    <property type="match status" value="1"/>
</dbReference>
<name>A0ABD0W601_DENTH</name>
<keyword evidence="3" id="KW-1185">Reference proteome</keyword>
<organism evidence="2 3">
    <name type="scientific">Dendrobium thyrsiflorum</name>
    <name type="common">Pinecone-like raceme dendrobium</name>
    <name type="synonym">Orchid</name>
    <dbReference type="NCBI Taxonomy" id="117978"/>
    <lineage>
        <taxon>Eukaryota</taxon>
        <taxon>Viridiplantae</taxon>
        <taxon>Streptophyta</taxon>
        <taxon>Embryophyta</taxon>
        <taxon>Tracheophyta</taxon>
        <taxon>Spermatophyta</taxon>
        <taxon>Magnoliopsida</taxon>
        <taxon>Liliopsida</taxon>
        <taxon>Asparagales</taxon>
        <taxon>Orchidaceae</taxon>
        <taxon>Epidendroideae</taxon>
        <taxon>Malaxideae</taxon>
        <taxon>Dendrobiinae</taxon>
        <taxon>Dendrobium</taxon>
    </lineage>
</organism>
<protein>
    <recommendedName>
        <fullName evidence="1">Protein ENHANCED DISEASE RESISTANCE 2 C-terminal domain-containing protein</fullName>
    </recommendedName>
</protein>
<reference evidence="2 3" key="1">
    <citation type="journal article" date="2024" name="Plant Biotechnol. J.">
        <title>Dendrobium thyrsiflorum genome and its molecular insights into genes involved in important horticultural traits.</title>
        <authorList>
            <person name="Chen B."/>
            <person name="Wang J.Y."/>
            <person name="Zheng P.J."/>
            <person name="Li K.L."/>
            <person name="Liang Y.M."/>
            <person name="Chen X.F."/>
            <person name="Zhang C."/>
            <person name="Zhao X."/>
            <person name="He X."/>
            <person name="Zhang G.Q."/>
            <person name="Liu Z.J."/>
            <person name="Xu Q."/>
        </authorList>
    </citation>
    <scope>NUCLEOTIDE SEQUENCE [LARGE SCALE GENOMIC DNA]</scope>
    <source>
        <strain evidence="2">GZMU011</strain>
    </source>
</reference>
<dbReference type="InterPro" id="IPR045096">
    <property type="entry name" value="EDR2-like"/>
</dbReference>
<proteinExistence type="predicted"/>
<evidence type="ECO:0000259" key="1">
    <source>
        <dbReference type="Pfam" id="PF07059"/>
    </source>
</evidence>
<feature type="domain" description="Protein ENHANCED DISEASE RESISTANCE 2 C-terminal" evidence="1">
    <location>
        <begin position="31"/>
        <end position="242"/>
    </location>
</feature>
<gene>
    <name evidence="2" type="ORF">M5K25_000046</name>
</gene>
<dbReference type="InterPro" id="IPR009769">
    <property type="entry name" value="EDR2_C"/>
</dbReference>
<sequence length="420" mass="46333">MGKGEADAWIDELKFGGSIPLLEPENCPNGWATPPGDKFKVRGPDYLRDKVKIPGGEFLLKPLGFDWIKGPKKIGEVLNHSHHRVRKAIDKAIASGSNPFVWAFNLQLPCKDNYSAIAYFVATEPIQDGSLMDLFVKGDDTIRNSRLKLIANVVKGPWIVKTAVGDQAICILGRAVCCKYFVGPNFIEVDVDIGVSVVANAIVHLAFSYIRTLTVDLAFLIESQSELELPEKILGAVRFSELNPDSASLYEPPSEENPSNLQSSLPTRLWKSIGQGFSQLLHHGSQDLSVSTSENVNAKKLEALEDEMEQLKVGVEEKYSGMEGKLSAIENRFGNFEELMKKMLEMQSKASSAIPRVEQQVKEIHEDDDELESVFHPGPSRGAPLVGGSGFFSITTQSSSAGRIKQIVFHSLFQIDLYHC</sequence>
<dbReference type="EMBL" id="JANQDX010000001">
    <property type="protein sequence ID" value="KAL0928177.1"/>
    <property type="molecule type" value="Genomic_DNA"/>
</dbReference>
<accession>A0ABD0W601</accession>
<dbReference type="Gene3D" id="1.20.5.170">
    <property type="match status" value="1"/>
</dbReference>
<dbReference type="Proteomes" id="UP001552299">
    <property type="component" value="Unassembled WGS sequence"/>
</dbReference>